<evidence type="ECO:0000313" key="2">
    <source>
        <dbReference type="EMBL" id="MBA0660053.1"/>
    </source>
</evidence>
<dbReference type="Proteomes" id="UP000593573">
    <property type="component" value="Unassembled WGS sequence"/>
</dbReference>
<gene>
    <name evidence="2" type="ORF">Goklo_012108</name>
</gene>
<reference evidence="2 3" key="1">
    <citation type="journal article" date="2019" name="Genome Biol. Evol.">
        <title>Insights into the evolution of the New World diploid cottons (Gossypium, subgenus Houzingenia) based on genome sequencing.</title>
        <authorList>
            <person name="Grover C.E."/>
            <person name="Arick M.A. 2nd"/>
            <person name="Thrash A."/>
            <person name="Conover J.L."/>
            <person name="Sanders W.S."/>
            <person name="Peterson D.G."/>
            <person name="Frelichowski J.E."/>
            <person name="Scheffler J.A."/>
            <person name="Scheffler B.E."/>
            <person name="Wendel J.F."/>
        </authorList>
    </citation>
    <scope>NUCLEOTIDE SEQUENCE [LARGE SCALE GENOMIC DNA]</scope>
    <source>
        <strain evidence="2">57</strain>
        <tissue evidence="2">Leaf</tissue>
    </source>
</reference>
<comment type="caution">
    <text evidence="2">The sequence shown here is derived from an EMBL/GenBank/DDBJ whole genome shotgun (WGS) entry which is preliminary data.</text>
</comment>
<accession>A0A7J8VBJ6</accession>
<organism evidence="2 3">
    <name type="scientific">Gossypium klotzschianum</name>
    <dbReference type="NCBI Taxonomy" id="34286"/>
    <lineage>
        <taxon>Eukaryota</taxon>
        <taxon>Viridiplantae</taxon>
        <taxon>Streptophyta</taxon>
        <taxon>Embryophyta</taxon>
        <taxon>Tracheophyta</taxon>
        <taxon>Spermatophyta</taxon>
        <taxon>Magnoliopsida</taxon>
        <taxon>eudicotyledons</taxon>
        <taxon>Gunneridae</taxon>
        <taxon>Pentapetalae</taxon>
        <taxon>rosids</taxon>
        <taxon>malvids</taxon>
        <taxon>Malvales</taxon>
        <taxon>Malvaceae</taxon>
        <taxon>Malvoideae</taxon>
        <taxon>Gossypium</taxon>
    </lineage>
</organism>
<dbReference type="AlphaFoldDB" id="A0A7J8VBJ6"/>
<protein>
    <submittedName>
        <fullName evidence="2">Uncharacterized protein</fullName>
    </submittedName>
</protein>
<name>A0A7J8VBJ6_9ROSI</name>
<keyword evidence="1" id="KW-1133">Transmembrane helix</keyword>
<dbReference type="EMBL" id="JABFAB010000009">
    <property type="protein sequence ID" value="MBA0660053.1"/>
    <property type="molecule type" value="Genomic_DNA"/>
</dbReference>
<feature type="transmembrane region" description="Helical" evidence="1">
    <location>
        <begin position="7"/>
        <end position="28"/>
    </location>
</feature>
<proteinExistence type="predicted"/>
<keyword evidence="1" id="KW-0472">Membrane</keyword>
<evidence type="ECO:0000256" key="1">
    <source>
        <dbReference type="SAM" id="Phobius"/>
    </source>
</evidence>
<keyword evidence="1" id="KW-0812">Transmembrane</keyword>
<feature type="transmembrane region" description="Helical" evidence="1">
    <location>
        <begin position="40"/>
        <end position="61"/>
    </location>
</feature>
<sequence>MNHFAKLQILILILVTYVVLQVLGLKIIRKGQLLVLRNWIPIQLFIWALHLLIYFSLMILVR</sequence>
<keyword evidence="3" id="KW-1185">Reference proteome</keyword>
<evidence type="ECO:0000313" key="3">
    <source>
        <dbReference type="Proteomes" id="UP000593573"/>
    </source>
</evidence>